<protein>
    <submittedName>
        <fullName evidence="2">Uncharacterized protein</fullName>
    </submittedName>
</protein>
<dbReference type="EMBL" id="LAVV01002554">
    <property type="protein sequence ID" value="KNZ62728.1"/>
    <property type="molecule type" value="Genomic_DNA"/>
</dbReference>
<feature type="region of interest" description="Disordered" evidence="1">
    <location>
        <begin position="230"/>
        <end position="254"/>
    </location>
</feature>
<accession>A0A0L6VPS5</accession>
<proteinExistence type="predicted"/>
<dbReference type="Proteomes" id="UP000037035">
    <property type="component" value="Unassembled WGS sequence"/>
</dbReference>
<comment type="caution">
    <text evidence="2">The sequence shown here is derived from an EMBL/GenBank/DDBJ whole genome shotgun (WGS) entry which is preliminary data.</text>
</comment>
<dbReference type="AlphaFoldDB" id="A0A0L6VPS5"/>
<evidence type="ECO:0000313" key="3">
    <source>
        <dbReference type="Proteomes" id="UP000037035"/>
    </source>
</evidence>
<reference evidence="2 3" key="1">
    <citation type="submission" date="2015-08" db="EMBL/GenBank/DDBJ databases">
        <title>Next Generation Sequencing and Analysis of the Genome of Puccinia sorghi L Schw, the Causal Agent of Maize Common Rust.</title>
        <authorList>
            <person name="Rochi L."/>
            <person name="Burguener G."/>
            <person name="Darino M."/>
            <person name="Turjanski A."/>
            <person name="Kreff E."/>
            <person name="Dieguez M.J."/>
            <person name="Sacco F."/>
        </authorList>
    </citation>
    <scope>NUCLEOTIDE SEQUENCE [LARGE SCALE GENOMIC DNA]</scope>
    <source>
        <strain evidence="2 3">RO10H11247</strain>
    </source>
</reference>
<organism evidence="2 3">
    <name type="scientific">Puccinia sorghi</name>
    <dbReference type="NCBI Taxonomy" id="27349"/>
    <lineage>
        <taxon>Eukaryota</taxon>
        <taxon>Fungi</taxon>
        <taxon>Dikarya</taxon>
        <taxon>Basidiomycota</taxon>
        <taxon>Pucciniomycotina</taxon>
        <taxon>Pucciniomycetes</taxon>
        <taxon>Pucciniales</taxon>
        <taxon>Pucciniaceae</taxon>
        <taxon>Puccinia</taxon>
    </lineage>
</organism>
<evidence type="ECO:0000313" key="2">
    <source>
        <dbReference type="EMBL" id="KNZ62728.1"/>
    </source>
</evidence>
<evidence type="ECO:0000256" key="1">
    <source>
        <dbReference type="SAM" id="MobiDB-lite"/>
    </source>
</evidence>
<name>A0A0L6VPS5_9BASI</name>
<sequence>MLSEQSIRYSIPILTNTTFSTWKTQILAYCMEYNLDNYLLRDLAAPPAAEADKLERFESRRAKAAGILVCCLWILLTDHYESKAADNQAKVYQDFCNFKFTKDLPTFFDKLNAHLAHMTSVGLKIGIPEKIHIHEHLLSEQIIHKLPKSLSHYKDTLFAKQPLTLKMVKEHLQAKISDSTTINISDSITVKTESALAATTINCSNGVHNAATSQPESKCWQLHLEQKKLSRKSGKKQAKAAVANNDSNTNSSVPSLECWSRLSARTPKQQCSWTQDVQTTCSPRKSTSRATNRCRGLSVQLNNGHGSSFKIKALHVPRIAQHLISSGRLFCKGCVVQKDLSSDLNSPNYQQRFCSGRSPNYLSR</sequence>
<keyword evidence="3" id="KW-1185">Reference proteome</keyword>
<feature type="compositionally biased region" description="Polar residues" evidence="1">
    <location>
        <begin position="244"/>
        <end position="254"/>
    </location>
</feature>
<gene>
    <name evidence="2" type="ORF">VP01_1229g3</name>
</gene>
<dbReference type="VEuPathDB" id="FungiDB:VP01_1229g3"/>